<proteinExistence type="predicted"/>
<dbReference type="RefSeq" id="WP_083105858.1">
    <property type="nucleotide sequence ID" value="NZ_CP020569.1"/>
</dbReference>
<feature type="compositionally biased region" description="Basic and acidic residues" evidence="1">
    <location>
        <begin position="115"/>
        <end position="128"/>
    </location>
</feature>
<organism evidence="2 3">
    <name type="scientific">Streptomyces gilvosporeus</name>
    <dbReference type="NCBI Taxonomy" id="553510"/>
    <lineage>
        <taxon>Bacteria</taxon>
        <taxon>Bacillati</taxon>
        <taxon>Actinomycetota</taxon>
        <taxon>Actinomycetes</taxon>
        <taxon>Kitasatosporales</taxon>
        <taxon>Streptomycetaceae</taxon>
        <taxon>Streptomyces</taxon>
    </lineage>
</organism>
<accession>A0A1V0TSY7</accession>
<protein>
    <recommendedName>
        <fullName evidence="4">Tail assembly chaperone</fullName>
    </recommendedName>
</protein>
<evidence type="ECO:0000256" key="1">
    <source>
        <dbReference type="SAM" id="MobiDB-lite"/>
    </source>
</evidence>
<gene>
    <name evidence="2" type="ORF">B1H19_19040</name>
</gene>
<evidence type="ECO:0000313" key="3">
    <source>
        <dbReference type="Proteomes" id="UP000192726"/>
    </source>
</evidence>
<dbReference type="OrthoDB" id="3874061at2"/>
<dbReference type="KEGG" id="sgv:B1H19_19040"/>
<feature type="region of interest" description="Disordered" evidence="1">
    <location>
        <begin position="115"/>
        <end position="144"/>
    </location>
</feature>
<evidence type="ECO:0008006" key="4">
    <source>
        <dbReference type="Google" id="ProtNLM"/>
    </source>
</evidence>
<sequence>MTDHTTEHEVADFDAFFAEHAEPRFGAVLRLYRREYVLPTSLPLLFTLQMERVKDSDNPDDIRRLLSSLFGPAALDEWAEHGMTDRQLGVVLVWAAANAREPGCLSMREAAELYDEREADREGDEGKAPRPTPATIRAGSGKQS</sequence>
<dbReference type="EMBL" id="CP020569">
    <property type="protein sequence ID" value="ARF56003.1"/>
    <property type="molecule type" value="Genomic_DNA"/>
</dbReference>
<dbReference type="STRING" id="553510.B1H19_19040"/>
<evidence type="ECO:0000313" key="2">
    <source>
        <dbReference type="EMBL" id="ARF56003.1"/>
    </source>
</evidence>
<keyword evidence="3" id="KW-1185">Reference proteome</keyword>
<reference evidence="2 3" key="1">
    <citation type="submission" date="2017-04" db="EMBL/GenBank/DDBJ databases">
        <title>Complete Genome Sequence of Streptomyces gilvosporeus F607, a Capable Producer of Natamycin.</title>
        <authorList>
            <person name="Zong G."/>
            <person name="Zhong C."/>
            <person name="Fu J."/>
            <person name="Qin R."/>
            <person name="Cao G."/>
        </authorList>
    </citation>
    <scope>NUCLEOTIDE SEQUENCE [LARGE SCALE GENOMIC DNA]</scope>
    <source>
        <strain evidence="2 3">F607</strain>
    </source>
</reference>
<dbReference type="AlphaFoldDB" id="A0A1V0TSY7"/>
<name>A0A1V0TSY7_9ACTN</name>
<dbReference type="Proteomes" id="UP000192726">
    <property type="component" value="Chromosome"/>
</dbReference>